<accession>A0A8H5G185</accession>
<comment type="caution">
    <text evidence="2">The sequence shown here is derived from an EMBL/GenBank/DDBJ whole genome shotgun (WGS) entry which is preliminary data.</text>
</comment>
<protein>
    <submittedName>
        <fullName evidence="2">Uncharacterized protein</fullName>
    </submittedName>
</protein>
<organism evidence="2 3">
    <name type="scientific">Collybiopsis confluens</name>
    <dbReference type="NCBI Taxonomy" id="2823264"/>
    <lineage>
        <taxon>Eukaryota</taxon>
        <taxon>Fungi</taxon>
        <taxon>Dikarya</taxon>
        <taxon>Basidiomycota</taxon>
        <taxon>Agaricomycotina</taxon>
        <taxon>Agaricomycetes</taxon>
        <taxon>Agaricomycetidae</taxon>
        <taxon>Agaricales</taxon>
        <taxon>Marasmiineae</taxon>
        <taxon>Omphalotaceae</taxon>
        <taxon>Collybiopsis</taxon>
    </lineage>
</organism>
<dbReference type="Proteomes" id="UP000518752">
    <property type="component" value="Unassembled WGS sequence"/>
</dbReference>
<reference evidence="2 3" key="1">
    <citation type="journal article" date="2020" name="ISME J.">
        <title>Uncovering the hidden diversity of litter-decomposition mechanisms in mushroom-forming fungi.</title>
        <authorList>
            <person name="Floudas D."/>
            <person name="Bentzer J."/>
            <person name="Ahren D."/>
            <person name="Johansson T."/>
            <person name="Persson P."/>
            <person name="Tunlid A."/>
        </authorList>
    </citation>
    <scope>NUCLEOTIDE SEQUENCE [LARGE SCALE GENOMIC DNA]</scope>
    <source>
        <strain evidence="2 3">CBS 406.79</strain>
    </source>
</reference>
<keyword evidence="1" id="KW-0732">Signal</keyword>
<feature type="chain" id="PRO_5034711995" evidence="1">
    <location>
        <begin position="21"/>
        <end position="136"/>
    </location>
</feature>
<sequence>MFSAKTVVVALIAAATGAVANPVSRQDDGGTCSFIMTPTPDLGATEDAHTDLNFAIGHTIGNTFLDKSIDFVNDPVIANGGGTYNITTEQIGVEGVPTTVVLALVESWAQTTIDGIAAEWFVNSVDCGGQLCQNKD</sequence>
<keyword evidence="3" id="KW-1185">Reference proteome</keyword>
<dbReference type="AlphaFoldDB" id="A0A8H5G185"/>
<feature type="signal peptide" evidence="1">
    <location>
        <begin position="1"/>
        <end position="20"/>
    </location>
</feature>
<evidence type="ECO:0000313" key="2">
    <source>
        <dbReference type="EMBL" id="KAF5356474.1"/>
    </source>
</evidence>
<evidence type="ECO:0000256" key="1">
    <source>
        <dbReference type="SAM" id="SignalP"/>
    </source>
</evidence>
<proteinExistence type="predicted"/>
<dbReference type="EMBL" id="JAACJN010000247">
    <property type="protein sequence ID" value="KAF5356474.1"/>
    <property type="molecule type" value="Genomic_DNA"/>
</dbReference>
<dbReference type="OrthoDB" id="2960749at2759"/>
<name>A0A8H5G185_9AGAR</name>
<gene>
    <name evidence="2" type="ORF">D9757_012470</name>
</gene>
<evidence type="ECO:0000313" key="3">
    <source>
        <dbReference type="Proteomes" id="UP000518752"/>
    </source>
</evidence>